<gene>
    <name evidence="3" type="ORF">SU9_000645</name>
    <name evidence="2" type="ORF">SU9_27629</name>
</gene>
<dbReference type="InterPro" id="IPR008928">
    <property type="entry name" value="6-hairpin_glycosidase_sf"/>
</dbReference>
<dbReference type="Proteomes" id="UP000009036">
    <property type="component" value="Chromosome"/>
</dbReference>
<dbReference type="KEGG" id="sauh:SU9_000645"/>
<organism evidence="2">
    <name type="scientific">Streptomyces auratus AGR0001</name>
    <dbReference type="NCBI Taxonomy" id="1160718"/>
    <lineage>
        <taxon>Bacteria</taxon>
        <taxon>Bacillati</taxon>
        <taxon>Actinomycetota</taxon>
        <taxon>Actinomycetes</taxon>
        <taxon>Kitasatosporales</taxon>
        <taxon>Streptomycetaceae</taxon>
        <taxon>Streptomyces</taxon>
    </lineage>
</organism>
<dbReference type="OrthoDB" id="428577at2"/>
<dbReference type="EMBL" id="AJGV01000175">
    <property type="protein sequence ID" value="EJJ03571.1"/>
    <property type="molecule type" value="Genomic_DNA"/>
</dbReference>
<name>J1ZPX9_9ACTN</name>
<accession>J1ZPX9</accession>
<dbReference type="InterPro" id="IPR012341">
    <property type="entry name" value="6hp_glycosidase-like_sf"/>
</dbReference>
<evidence type="ECO:0000313" key="4">
    <source>
        <dbReference type="Proteomes" id="UP000009036"/>
    </source>
</evidence>
<sequence>MRKADGTVRAAADTADGAADWAGPALAAVLERVARTADEVGARFPLYADPETGAWTTTGRGSWTGGCWAGLLWLRALSSGAPEDRAAAARCTERLGYWADQDTATRGLVLWYGTALAAGPGGDEAAAALRDRAARACLAAYEPEWGVVPWGAAFGGPRLLARADGVPGLVPLLAGAPGGGRAAAYRHLTRHLALCLAEDPPRPAWRARPDGTWAACAEPAPGWSRTAAWLLLGIADGLRHLGESGLWEAAGRLVALRTAPGAALVPPAQDGRPAGAGHPPGPPDTSAAAIEAVAALKLAALARAAGRGSEGAPLMRWGAQILHRLSVAHLSPTGALRDGCYDAARGLAPRHELVWGDFFFAWGLALLTGLVEPFTI</sequence>
<dbReference type="PATRIC" id="fig|1160718.3.peg.5596"/>
<proteinExistence type="predicted"/>
<dbReference type="SUPFAM" id="SSF48208">
    <property type="entry name" value="Six-hairpin glycosidases"/>
    <property type="match status" value="1"/>
</dbReference>
<dbReference type="STRING" id="1160718.SU9_27629"/>
<dbReference type="EMBL" id="CP072931">
    <property type="protein sequence ID" value="QTZ90139.1"/>
    <property type="molecule type" value="Genomic_DNA"/>
</dbReference>
<reference evidence="3" key="2">
    <citation type="submission" date="2021-04" db="EMBL/GenBank/DDBJ databases">
        <authorList>
            <person name="Wen M.-L."/>
            <person name="Han X.-L."/>
            <person name="Xiong J."/>
        </authorList>
    </citation>
    <scope>NUCLEOTIDE SEQUENCE</scope>
    <source>
        <strain evidence="3">AGR0001</strain>
    </source>
</reference>
<keyword evidence="4" id="KW-1185">Reference proteome</keyword>
<dbReference type="GO" id="GO:0005975">
    <property type="term" value="P:carbohydrate metabolic process"/>
    <property type="evidence" value="ECO:0007669"/>
    <property type="project" value="InterPro"/>
</dbReference>
<protein>
    <submittedName>
        <fullName evidence="2">Arabinose efflux permease-like protein</fullName>
    </submittedName>
    <submittedName>
        <fullName evidence="3">Sugar ABC transporter permease</fullName>
    </submittedName>
</protein>
<dbReference type="eggNOG" id="COG2814">
    <property type="taxonomic scope" value="Bacteria"/>
</dbReference>
<dbReference type="Gene3D" id="1.50.10.10">
    <property type="match status" value="1"/>
</dbReference>
<reference evidence="2" key="1">
    <citation type="journal article" date="2012" name="J. Bacteriol.">
        <title>Genome Sequence of Streptomyces auratus Strain AGR0001, a Phoslactomycin-Producing Actinomycete.</title>
        <authorList>
            <person name="Han X."/>
            <person name="Li M."/>
            <person name="Ding Z."/>
            <person name="Zhao J."/>
            <person name="Ji K."/>
            <person name="Wen M."/>
            <person name="Lu T."/>
        </authorList>
    </citation>
    <scope>NUCLEOTIDE SEQUENCE [LARGE SCALE GENOMIC DNA]</scope>
    <source>
        <strain evidence="2">AGR0001</strain>
    </source>
</reference>
<evidence type="ECO:0000313" key="3">
    <source>
        <dbReference type="EMBL" id="QTZ90139.1"/>
    </source>
</evidence>
<dbReference type="AlphaFoldDB" id="J1ZPX9"/>
<evidence type="ECO:0000313" key="2">
    <source>
        <dbReference type="EMBL" id="EJJ03571.1"/>
    </source>
</evidence>
<evidence type="ECO:0000256" key="1">
    <source>
        <dbReference type="SAM" id="MobiDB-lite"/>
    </source>
</evidence>
<dbReference type="RefSeq" id="WP_006607034.1">
    <property type="nucleotide sequence ID" value="NZ_CP072931.1"/>
</dbReference>
<dbReference type="HOGENOM" id="CLU_027158_1_0_11"/>
<feature type="region of interest" description="Disordered" evidence="1">
    <location>
        <begin position="265"/>
        <end position="286"/>
    </location>
</feature>